<dbReference type="EMBL" id="FTMS01000006">
    <property type="protein sequence ID" value="SIQ27521.1"/>
    <property type="molecule type" value="Genomic_DNA"/>
</dbReference>
<evidence type="ECO:0000313" key="3">
    <source>
        <dbReference type="Proteomes" id="UP000186400"/>
    </source>
</evidence>
<proteinExistence type="predicted"/>
<evidence type="ECO:0000313" key="2">
    <source>
        <dbReference type="EMBL" id="SIQ27521.1"/>
    </source>
</evidence>
<reference evidence="2 3" key="1">
    <citation type="submission" date="2017-01" db="EMBL/GenBank/DDBJ databases">
        <authorList>
            <person name="Mah S.A."/>
            <person name="Swanson W.J."/>
            <person name="Moy G.W."/>
            <person name="Vacquier V.D."/>
        </authorList>
    </citation>
    <scope>NUCLEOTIDE SEQUENCE [LARGE SCALE GENOMIC DNA]</scope>
    <source>
        <strain evidence="2 3">ASpG1</strain>
    </source>
</reference>
<dbReference type="GO" id="GO:0005524">
    <property type="term" value="F:ATP binding"/>
    <property type="evidence" value="ECO:0007669"/>
    <property type="project" value="InterPro"/>
</dbReference>
<dbReference type="InterPro" id="IPR002611">
    <property type="entry name" value="IstB_ATP-bd"/>
</dbReference>
<dbReference type="InterPro" id="IPR027417">
    <property type="entry name" value="P-loop_NTPase"/>
</dbReference>
<keyword evidence="3" id="KW-1185">Reference proteome</keyword>
<feature type="domain" description="IstB-like ATP-binding" evidence="1">
    <location>
        <begin position="9"/>
        <end position="103"/>
    </location>
</feature>
<dbReference type="OrthoDB" id="361745at2"/>
<dbReference type="Gene3D" id="3.40.50.300">
    <property type="entry name" value="P-loop containing nucleotide triphosphate hydrolases"/>
    <property type="match status" value="1"/>
</dbReference>
<organism evidence="2 3">
    <name type="scientific">Alkalispirochaeta americana</name>
    <dbReference type="NCBI Taxonomy" id="159291"/>
    <lineage>
        <taxon>Bacteria</taxon>
        <taxon>Pseudomonadati</taxon>
        <taxon>Spirochaetota</taxon>
        <taxon>Spirochaetia</taxon>
        <taxon>Spirochaetales</taxon>
        <taxon>Spirochaetaceae</taxon>
        <taxon>Alkalispirochaeta</taxon>
    </lineage>
</organism>
<accession>A0A1N6RFB1</accession>
<dbReference type="AlphaFoldDB" id="A0A1N6RFB1"/>
<gene>
    <name evidence="2" type="ORF">SAMN05920897_10689</name>
</gene>
<sequence length="105" mass="11659">MVTNPVIPNGKIDSIFQRFSKTGLLIIDDFGLTPLNSDDRLSLLELLDDRYNTAGTIITGQVPIGAWHEIIGEPTIADAIMDRLAHTPWIFELKGGSRRRQTPSD</sequence>
<dbReference type="Pfam" id="PF01695">
    <property type="entry name" value="IstB_IS21"/>
    <property type="match status" value="1"/>
</dbReference>
<name>A0A1N6RFB1_9SPIO</name>
<evidence type="ECO:0000259" key="1">
    <source>
        <dbReference type="Pfam" id="PF01695"/>
    </source>
</evidence>
<dbReference type="RefSeq" id="WP_076488372.1">
    <property type="nucleotide sequence ID" value="NZ_FTMS01000006.1"/>
</dbReference>
<dbReference type="STRING" id="159291.SAMN05920897_10689"/>
<dbReference type="Proteomes" id="UP000186400">
    <property type="component" value="Unassembled WGS sequence"/>
</dbReference>
<protein>
    <submittedName>
        <fullName evidence="2">IstB-like ATP binding protein</fullName>
    </submittedName>
</protein>